<evidence type="ECO:0000256" key="1">
    <source>
        <dbReference type="SAM" id="Phobius"/>
    </source>
</evidence>
<dbReference type="Pfam" id="PF07254">
    <property type="entry name" value="Cpta_toxin"/>
    <property type="match status" value="1"/>
</dbReference>
<accession>A0A0D8L6C5</accession>
<proteinExistence type="predicted"/>
<dbReference type="InterPro" id="IPR009883">
    <property type="entry name" value="YgfX"/>
</dbReference>
<name>A0A0D8L6C5_MORMO</name>
<keyword evidence="1" id="KW-1133">Transmembrane helix</keyword>
<gene>
    <name evidence="2" type="ORF">UA45_12615</name>
</gene>
<evidence type="ECO:0000313" key="2">
    <source>
        <dbReference type="EMBL" id="KJF77440.1"/>
    </source>
</evidence>
<feature type="transmembrane region" description="Helical" evidence="1">
    <location>
        <begin position="40"/>
        <end position="56"/>
    </location>
</feature>
<sequence>MVLWKSVLRVSFKTQVFSTLIYGALALSVLFAPWPGRTSFIWLPLTLLLIAGWGRTQHKISKRTGHASLQNQNRILWRKSEWEITRPPYITRLGIRLHLRSLTSGRQKYLWIASDSVPKEAWNSLNQLLLQYPDI</sequence>
<dbReference type="EMBL" id="JZSH01000143">
    <property type="protein sequence ID" value="KJF77440.1"/>
    <property type="molecule type" value="Genomic_DNA"/>
</dbReference>
<reference evidence="2 3" key="1">
    <citation type="submission" date="2015-02" db="EMBL/GenBank/DDBJ databases">
        <title>Whole genome shotgun sequencing of cultured foodborne pathogen.</title>
        <authorList>
            <person name="Timme R."/>
            <person name="Allard M.W."/>
            <person name="Strain E."/>
            <person name="Evans P.S."/>
            <person name="Brown E."/>
        </authorList>
    </citation>
    <scope>NUCLEOTIDE SEQUENCE [LARGE SCALE GENOMIC DNA]</scope>
    <source>
        <strain evidence="2 3">GCSL-TSO-24</strain>
    </source>
</reference>
<dbReference type="Proteomes" id="UP000032582">
    <property type="component" value="Unassembled WGS sequence"/>
</dbReference>
<keyword evidence="1" id="KW-0472">Membrane</keyword>
<dbReference type="AlphaFoldDB" id="A0A0D8L6C5"/>
<organism evidence="2 3">
    <name type="scientific">Morganella morganii</name>
    <name type="common">Proteus morganii</name>
    <dbReference type="NCBI Taxonomy" id="582"/>
    <lineage>
        <taxon>Bacteria</taxon>
        <taxon>Pseudomonadati</taxon>
        <taxon>Pseudomonadota</taxon>
        <taxon>Gammaproteobacteria</taxon>
        <taxon>Enterobacterales</taxon>
        <taxon>Morganellaceae</taxon>
        <taxon>Morganella</taxon>
    </lineage>
</organism>
<protein>
    <submittedName>
        <fullName evidence="2">Membrane protein</fullName>
    </submittedName>
</protein>
<dbReference type="PATRIC" id="fig|582.24.peg.3967"/>
<keyword evidence="1" id="KW-0812">Transmembrane</keyword>
<evidence type="ECO:0000313" key="3">
    <source>
        <dbReference type="Proteomes" id="UP000032582"/>
    </source>
</evidence>
<comment type="caution">
    <text evidence="2">The sequence shown here is derived from an EMBL/GenBank/DDBJ whole genome shotgun (WGS) entry which is preliminary data.</text>
</comment>
<feature type="transmembrane region" description="Helical" evidence="1">
    <location>
        <begin position="12"/>
        <end position="34"/>
    </location>
</feature>